<dbReference type="KEGG" id="vg:77937128"/>
<protein>
    <submittedName>
        <fullName evidence="1">Uncharacterized protein</fullName>
    </submittedName>
</protein>
<dbReference type="Proteomes" id="UP000322144">
    <property type="component" value="Segment"/>
</dbReference>
<organism evidence="1 2">
    <name type="scientific">Pseudomonas phage vB_PaeM_PS119XW</name>
    <dbReference type="NCBI Taxonomy" id="2601632"/>
    <lineage>
        <taxon>Viruses</taxon>
        <taxon>Duplodnaviria</taxon>
        <taxon>Heunggongvirae</taxon>
        <taxon>Uroviricota</taxon>
        <taxon>Caudoviricetes</taxon>
        <taxon>Chimalliviridae</taxon>
        <taxon>Pawinskivirus</taxon>
        <taxon>Pawinskivirus PS119XW</taxon>
    </lineage>
</organism>
<evidence type="ECO:0000313" key="1">
    <source>
        <dbReference type="EMBL" id="QEM42107.1"/>
    </source>
</evidence>
<reference evidence="1 2" key="1">
    <citation type="submission" date="2019-06" db="EMBL/GenBank/DDBJ databases">
        <title>A distant relative of Phikzvirus genus phages from a therapeutic phage collection.</title>
        <authorList>
            <person name="Hejnowicz M.S."/>
            <person name="Dabrowski K."/>
            <person name="Gawor J."/>
            <person name="Weber-Dabrowska B."/>
            <person name="Gromadka R."/>
            <person name="Lobocka M.B."/>
        </authorList>
    </citation>
    <scope>NUCLEOTIDE SEQUENCE [LARGE SCALE GENOMIC DNA]</scope>
</reference>
<dbReference type="EMBL" id="MN103543">
    <property type="protein sequence ID" value="QEM42107.1"/>
    <property type="molecule type" value="Genomic_DNA"/>
</dbReference>
<dbReference type="RefSeq" id="YP_010661118.1">
    <property type="nucleotide sequence ID" value="NC_070882.1"/>
</dbReference>
<keyword evidence="2" id="KW-1185">Reference proteome</keyword>
<accession>A0A5C1K7K9</accession>
<evidence type="ECO:0000313" key="2">
    <source>
        <dbReference type="Proteomes" id="UP000322144"/>
    </source>
</evidence>
<name>A0A5C1K7K9_9CAUD</name>
<dbReference type="GeneID" id="77937128"/>
<proteinExistence type="predicted"/>
<sequence length="71" mass="8268">MNENALYQDDGLGALITEIFSRDLNKKFQEWYRPIMDDPSIEKIPVCRNGQVVKEPVNFVALLKEWLANQD</sequence>